<dbReference type="Pfam" id="PF21235">
    <property type="entry name" value="UBA_ARI1"/>
    <property type="match status" value="1"/>
</dbReference>
<dbReference type="EMBL" id="BEXD01004160">
    <property type="protein sequence ID" value="GBC07666.1"/>
    <property type="molecule type" value="Genomic_DNA"/>
</dbReference>
<dbReference type="InterPro" id="IPR044066">
    <property type="entry name" value="TRIAD_supradom"/>
</dbReference>
<feature type="region of interest" description="Disordered" evidence="10">
    <location>
        <begin position="1"/>
        <end position="35"/>
    </location>
</feature>
<dbReference type="SMART" id="SM00647">
    <property type="entry name" value="IBR"/>
    <property type="match status" value="2"/>
</dbReference>
<dbReference type="Pfam" id="PF01485">
    <property type="entry name" value="IBR"/>
    <property type="match status" value="1"/>
</dbReference>
<evidence type="ECO:0000256" key="6">
    <source>
        <dbReference type="ARBA" id="ARBA00022771"/>
    </source>
</evidence>
<dbReference type="GO" id="GO:0008270">
    <property type="term" value="F:zinc ion binding"/>
    <property type="evidence" value="ECO:0007669"/>
    <property type="project" value="UniProtKB-KW"/>
</dbReference>
<comment type="caution">
    <text evidence="13">The sequence shown here is derived from an EMBL/GenBank/DDBJ whole genome shotgun (WGS) entry which is preliminary data.</text>
</comment>
<dbReference type="InterPro" id="IPR001841">
    <property type="entry name" value="Znf_RING"/>
</dbReference>
<sequence>MSGISDEDLTSEDFYQDSDDDVEEEDDYADDDDNDHYFTDVVARKDRKKNYEVNFSVHSNEDIVKRQDDEVTHVSNIIGIQKQHAVTLLRHFHWNKERLIDQYMEDSTEVLNKAGIIADNTKTSQFIKVPGFICNICRDDDKDLDTLALSCGHKFCKDCYEHYLTQKIKEGDENLRILCMANKCNVIVDEKTVELAVNKDIHDRYRTLLSRAYVNDSEYLRWCPGPNCEYAIECHVPHTSLTSIIPIVECVCTHRFCFSCGFPDHRPTICVLVKKWIKKCDDYDYKTAKWIFTYTKECGNCHSAIEKIGGGSHITCKCKYEFCWVCMGPWSKHGIGWYSCNRYNEKTSIDARNQQPNFRASLERYLHYYNRFANHEQSAKLDRELYNNIEKKMEEIQQSSDLSWIEVQFLNKAVDILVQCRMTLKWTYVFAYYLARNNQTNIFEDNQRDLEIAVEQLSELLEKPIEAEKIAELKQQISYKTIYIGNRREVLLESTAKGLLESCWEFWVDIKS</sequence>
<evidence type="ECO:0000256" key="7">
    <source>
        <dbReference type="ARBA" id="ARBA00022786"/>
    </source>
</evidence>
<dbReference type="Pfam" id="PF00097">
    <property type="entry name" value="zf-C3HC4"/>
    <property type="match status" value="1"/>
</dbReference>
<evidence type="ECO:0000259" key="11">
    <source>
        <dbReference type="PROSITE" id="PS50089"/>
    </source>
</evidence>
<feature type="compositionally biased region" description="Acidic residues" evidence="10">
    <location>
        <begin position="1"/>
        <end position="34"/>
    </location>
</feature>
<dbReference type="FunFam" id="1.20.120.1750:FF:000007">
    <property type="entry name" value="RBR-type E3 ubiquitin transferase"/>
    <property type="match status" value="1"/>
</dbReference>
<dbReference type="InterPro" id="IPR018957">
    <property type="entry name" value="Znf_C3HC4_RING-type"/>
</dbReference>
<dbReference type="EMBL" id="BLAL01000356">
    <property type="protein sequence ID" value="GET04528.1"/>
    <property type="molecule type" value="Genomic_DNA"/>
</dbReference>
<dbReference type="CDD" id="cd20346">
    <property type="entry name" value="BRcat_RBR_ANKIB1"/>
    <property type="match status" value="1"/>
</dbReference>
<comment type="catalytic activity">
    <reaction evidence="1">
        <text>[E2 ubiquitin-conjugating enzyme]-S-ubiquitinyl-L-cysteine + [acceptor protein]-L-lysine = [E2 ubiquitin-conjugating enzyme]-L-cysteine + [acceptor protein]-N(6)-ubiquitinyl-L-lysine.</text>
        <dbReference type="EC" id="2.3.2.31"/>
    </reaction>
</comment>
<dbReference type="InterPro" id="IPR017907">
    <property type="entry name" value="Znf_RING_CS"/>
</dbReference>
<dbReference type="GO" id="GO:0061630">
    <property type="term" value="F:ubiquitin protein ligase activity"/>
    <property type="evidence" value="ECO:0007669"/>
    <property type="project" value="UniProtKB-EC"/>
</dbReference>
<keyword evidence="7" id="KW-0833">Ubl conjugation pathway</keyword>
<keyword evidence="8" id="KW-0862">Zinc</keyword>
<evidence type="ECO:0000256" key="3">
    <source>
        <dbReference type="ARBA" id="ARBA00022679"/>
    </source>
</evidence>
<dbReference type="Gene3D" id="1.20.120.1750">
    <property type="match status" value="1"/>
</dbReference>
<dbReference type="Gene3D" id="3.30.40.10">
    <property type="entry name" value="Zinc/RING finger domain, C3HC4 (zinc finger)"/>
    <property type="match status" value="1"/>
</dbReference>
<keyword evidence="15" id="KW-1185">Reference proteome</keyword>
<feature type="domain" description="RING-type" evidence="12">
    <location>
        <begin position="130"/>
        <end position="344"/>
    </location>
</feature>
<dbReference type="InterPro" id="IPR048962">
    <property type="entry name" value="ARIH1-like_UBL"/>
</dbReference>
<feature type="domain" description="RING-type" evidence="11">
    <location>
        <begin position="134"/>
        <end position="183"/>
    </location>
</feature>
<dbReference type="Pfam" id="PF19422">
    <property type="entry name" value="Ariadne"/>
    <property type="match status" value="1"/>
</dbReference>
<keyword evidence="5" id="KW-0677">Repeat</keyword>
<dbReference type="OrthoDB" id="10009520at2759"/>
<dbReference type="InterPro" id="IPR031127">
    <property type="entry name" value="E3_UB_ligase_RBR"/>
</dbReference>
<dbReference type="SUPFAM" id="SSF57850">
    <property type="entry name" value="RING/U-box"/>
    <property type="match status" value="3"/>
</dbReference>
<dbReference type="InterPro" id="IPR013083">
    <property type="entry name" value="Znf_RING/FYVE/PHD"/>
</dbReference>
<evidence type="ECO:0000256" key="1">
    <source>
        <dbReference type="ARBA" id="ARBA00001798"/>
    </source>
</evidence>
<evidence type="ECO:0000313" key="15">
    <source>
        <dbReference type="Proteomes" id="UP000247702"/>
    </source>
</evidence>
<dbReference type="AlphaFoldDB" id="A0A2Z6RXE8"/>
<dbReference type="PROSITE" id="PS50089">
    <property type="entry name" value="ZF_RING_2"/>
    <property type="match status" value="1"/>
</dbReference>
<keyword evidence="6 9" id="KW-0863">Zinc-finger</keyword>
<evidence type="ECO:0000313" key="14">
    <source>
        <dbReference type="EMBL" id="GET04528.1"/>
    </source>
</evidence>
<dbReference type="EC" id="2.3.2.31" evidence="2"/>
<organism evidence="13 15">
    <name type="scientific">Rhizophagus clarus</name>
    <dbReference type="NCBI Taxonomy" id="94130"/>
    <lineage>
        <taxon>Eukaryota</taxon>
        <taxon>Fungi</taxon>
        <taxon>Fungi incertae sedis</taxon>
        <taxon>Mucoromycota</taxon>
        <taxon>Glomeromycotina</taxon>
        <taxon>Glomeromycetes</taxon>
        <taxon>Glomerales</taxon>
        <taxon>Glomeraceae</taxon>
        <taxon>Rhizophagus</taxon>
    </lineage>
</organism>
<protein>
    <recommendedName>
        <fullName evidence="2">RBR-type E3 ubiquitin transferase</fullName>
        <ecNumber evidence="2">2.3.2.31</ecNumber>
    </recommendedName>
</protein>
<gene>
    <name evidence="14" type="ORF">RCL2_003083000</name>
    <name evidence="13" type="ORF">RclHR1_07600005</name>
</gene>
<evidence type="ECO:0000256" key="10">
    <source>
        <dbReference type="SAM" id="MobiDB-lite"/>
    </source>
</evidence>
<reference evidence="13 15" key="1">
    <citation type="submission" date="2017-11" db="EMBL/GenBank/DDBJ databases">
        <title>The genome of Rhizophagus clarus HR1 reveals common genetic basis of auxotrophy among arbuscular mycorrhizal fungi.</title>
        <authorList>
            <person name="Kobayashi Y."/>
        </authorList>
    </citation>
    <scope>NUCLEOTIDE SEQUENCE [LARGE SCALE GENOMIC DNA]</scope>
    <source>
        <strain evidence="13 15">HR1</strain>
    </source>
</reference>
<dbReference type="PANTHER" id="PTHR11685">
    <property type="entry name" value="RBR FAMILY RING FINGER AND IBR DOMAIN-CONTAINING"/>
    <property type="match status" value="1"/>
</dbReference>
<evidence type="ECO:0000256" key="9">
    <source>
        <dbReference type="PROSITE-ProRule" id="PRU00175"/>
    </source>
</evidence>
<name>A0A2Z6RXE8_9GLOM</name>
<dbReference type="Proteomes" id="UP000615446">
    <property type="component" value="Unassembled WGS sequence"/>
</dbReference>
<reference evidence="14" key="2">
    <citation type="submission" date="2019-10" db="EMBL/GenBank/DDBJ databases">
        <title>Conservation and host-specific expression of non-tandemly repeated heterogenous ribosome RNA gene in arbuscular mycorrhizal fungi.</title>
        <authorList>
            <person name="Maeda T."/>
            <person name="Kobayashi Y."/>
            <person name="Nakagawa T."/>
            <person name="Ezawa T."/>
            <person name="Yamaguchi K."/>
            <person name="Bino T."/>
            <person name="Nishimoto Y."/>
            <person name="Shigenobu S."/>
            <person name="Kawaguchi M."/>
        </authorList>
    </citation>
    <scope>NUCLEOTIDE SEQUENCE</scope>
    <source>
        <strain evidence="14">HR1</strain>
    </source>
</reference>
<evidence type="ECO:0000256" key="4">
    <source>
        <dbReference type="ARBA" id="ARBA00022723"/>
    </source>
</evidence>
<dbReference type="InterPro" id="IPR002867">
    <property type="entry name" value="IBR_dom"/>
</dbReference>
<dbReference type="Proteomes" id="UP000247702">
    <property type="component" value="Unassembled WGS sequence"/>
</dbReference>
<dbReference type="PROSITE" id="PS00518">
    <property type="entry name" value="ZF_RING_1"/>
    <property type="match status" value="1"/>
</dbReference>
<dbReference type="InterPro" id="IPR045840">
    <property type="entry name" value="Ariadne"/>
</dbReference>
<keyword evidence="4" id="KW-0479">Metal-binding</keyword>
<dbReference type="Pfam" id="PF22191">
    <property type="entry name" value="IBR_1"/>
    <property type="match status" value="1"/>
</dbReference>
<evidence type="ECO:0000256" key="2">
    <source>
        <dbReference type="ARBA" id="ARBA00012251"/>
    </source>
</evidence>
<keyword evidence="3" id="KW-0808">Transferase</keyword>
<dbReference type="CDD" id="cd16625">
    <property type="entry name" value="RING-HC_RBR_HEL2-like"/>
    <property type="match status" value="1"/>
</dbReference>
<proteinExistence type="predicted"/>
<evidence type="ECO:0000256" key="5">
    <source>
        <dbReference type="ARBA" id="ARBA00022737"/>
    </source>
</evidence>
<evidence type="ECO:0000256" key="8">
    <source>
        <dbReference type="ARBA" id="ARBA00022833"/>
    </source>
</evidence>
<dbReference type="GO" id="GO:0016567">
    <property type="term" value="P:protein ubiquitination"/>
    <property type="evidence" value="ECO:0007669"/>
    <property type="project" value="InterPro"/>
</dbReference>
<evidence type="ECO:0000313" key="13">
    <source>
        <dbReference type="EMBL" id="GBC07666.1"/>
    </source>
</evidence>
<dbReference type="STRING" id="94130.A0A2Z6RXE8"/>
<evidence type="ECO:0000259" key="12">
    <source>
        <dbReference type="PROSITE" id="PS51873"/>
    </source>
</evidence>
<dbReference type="FunFam" id="3.30.40.10:FF:000019">
    <property type="entry name" value="RBR-type E3 ubiquitin transferase"/>
    <property type="match status" value="1"/>
</dbReference>
<dbReference type="PROSITE" id="PS51873">
    <property type="entry name" value="TRIAD"/>
    <property type="match status" value="1"/>
</dbReference>
<accession>A0A2Z6RXE8</accession>